<reference evidence="1 2" key="1">
    <citation type="submission" date="2012-01" db="EMBL/GenBank/DDBJ databases">
        <title>The Genome Sequence of Helcococcus kunzii ATCC 51366.</title>
        <authorList>
            <consortium name="The Broad Institute Genome Sequencing Platform"/>
            <person name="Earl A."/>
            <person name="Ward D."/>
            <person name="Feldgarden M."/>
            <person name="Gevers D."/>
            <person name="Huys G."/>
            <person name="Young S.K."/>
            <person name="Zeng Q."/>
            <person name="Gargeya S."/>
            <person name="Fitzgerald M."/>
            <person name="Haas B."/>
            <person name="Abouelleil A."/>
            <person name="Alvarado L."/>
            <person name="Arachchi H.M."/>
            <person name="Berlin A."/>
            <person name="Chapman S.B."/>
            <person name="Gearin G."/>
            <person name="Goldberg J."/>
            <person name="Griggs A."/>
            <person name="Gujja S."/>
            <person name="Hansen M."/>
            <person name="Heiman D."/>
            <person name="Howarth C."/>
            <person name="Larimer J."/>
            <person name="Lui A."/>
            <person name="MacDonald P.J.P."/>
            <person name="McCowen C."/>
            <person name="Montmayeur A."/>
            <person name="Murphy C."/>
            <person name="Neiman D."/>
            <person name="Pearson M."/>
            <person name="Priest M."/>
            <person name="Roberts A."/>
            <person name="Saif S."/>
            <person name="Shea T."/>
            <person name="Sisk P."/>
            <person name="Stolte C."/>
            <person name="Sykes S."/>
            <person name="Wortman J."/>
            <person name="Nusbaum C."/>
            <person name="Birren B."/>
        </authorList>
    </citation>
    <scope>NUCLEOTIDE SEQUENCE [LARGE SCALE GENOMIC DNA]</scope>
    <source>
        <strain evidence="1 2">ATCC 51366</strain>
    </source>
</reference>
<evidence type="ECO:0000313" key="1">
    <source>
        <dbReference type="EMBL" id="EHR33475.1"/>
    </source>
</evidence>
<keyword evidence="2" id="KW-1185">Reference proteome</keyword>
<dbReference type="HOGENOM" id="CLU_1445826_0_0_9"/>
<protein>
    <submittedName>
        <fullName evidence="1">Uncharacterized protein</fullName>
    </submittedName>
</protein>
<dbReference type="GeneID" id="96999200"/>
<dbReference type="RefSeq" id="WP_005398738.1">
    <property type="nucleotide sequence ID" value="NZ_JH601088.1"/>
</dbReference>
<dbReference type="STRING" id="883114.HMPREF9709_01223"/>
<dbReference type="Proteomes" id="UP000004191">
    <property type="component" value="Unassembled WGS sequence"/>
</dbReference>
<organism evidence="1 2">
    <name type="scientific">Helcococcus kunzii ATCC 51366</name>
    <dbReference type="NCBI Taxonomy" id="883114"/>
    <lineage>
        <taxon>Bacteria</taxon>
        <taxon>Bacillati</taxon>
        <taxon>Bacillota</taxon>
        <taxon>Tissierellia</taxon>
        <taxon>Tissierellales</taxon>
        <taxon>Peptoniphilaceae</taxon>
        <taxon>Helcococcus</taxon>
    </lineage>
</organism>
<comment type="caution">
    <text evidence="1">The sequence shown here is derived from an EMBL/GenBank/DDBJ whole genome shotgun (WGS) entry which is preliminary data.</text>
</comment>
<sequence>MSAKSFIDRLGIKALVQKQNGTTFETTVLPNKDDKSQEKFLMLYVGTDIESSDKVILPDGKQVTIQEVETQYWHRQPSVLHAYYDRSPEKSNQIFNINSVSNSNIGNYNTVNIGLTFEEIRNLINENSNINDRESLNELVNELENITNNSKELKPGIFAKFANTLQKNSWISGPLGQILVSYITKQF</sequence>
<gene>
    <name evidence="1" type="ORF">HMPREF9709_01223</name>
</gene>
<accession>H3NPG2</accession>
<name>H3NPG2_9FIRM</name>
<evidence type="ECO:0000313" key="2">
    <source>
        <dbReference type="Proteomes" id="UP000004191"/>
    </source>
</evidence>
<dbReference type="EMBL" id="AGEI01000023">
    <property type="protein sequence ID" value="EHR33475.1"/>
    <property type="molecule type" value="Genomic_DNA"/>
</dbReference>
<proteinExistence type="predicted"/>
<dbReference type="AlphaFoldDB" id="H3NPG2"/>
<dbReference type="eggNOG" id="ENOG5033JJ4">
    <property type="taxonomic scope" value="Bacteria"/>
</dbReference>